<dbReference type="Gene3D" id="3.30.200.20">
    <property type="entry name" value="Phosphorylase Kinase, domain 1"/>
    <property type="match status" value="1"/>
</dbReference>
<keyword evidence="1 3" id="KW-0547">Nucleotide-binding</keyword>
<dbReference type="WBParaSite" id="scf7180000416315.g258">
    <property type="protein sequence ID" value="scf7180000416315.g258"/>
    <property type="gene ID" value="scf7180000416315.g258"/>
</dbReference>
<accession>A0A915NGV5</accession>
<dbReference type="PRINTS" id="PR00109">
    <property type="entry name" value="TYRKINASE"/>
</dbReference>
<dbReference type="PROSITE" id="PS00107">
    <property type="entry name" value="PROTEIN_KINASE_ATP"/>
    <property type="match status" value="1"/>
</dbReference>
<dbReference type="GO" id="GO:0004672">
    <property type="term" value="F:protein kinase activity"/>
    <property type="evidence" value="ECO:0007669"/>
    <property type="project" value="InterPro"/>
</dbReference>
<evidence type="ECO:0000256" key="3">
    <source>
        <dbReference type="PROSITE-ProRule" id="PRU10141"/>
    </source>
</evidence>
<dbReference type="Proteomes" id="UP000887560">
    <property type="component" value="Unplaced"/>
</dbReference>
<dbReference type="SUPFAM" id="SSF55550">
    <property type="entry name" value="SH2 domain"/>
    <property type="match status" value="1"/>
</dbReference>
<dbReference type="InterPro" id="IPR001245">
    <property type="entry name" value="Ser-Thr/Tyr_kinase_cat_dom"/>
</dbReference>
<evidence type="ECO:0000313" key="5">
    <source>
        <dbReference type="Proteomes" id="UP000887560"/>
    </source>
</evidence>
<feature type="binding site" evidence="3">
    <location>
        <position position="122"/>
    </location>
    <ligand>
        <name>ATP</name>
        <dbReference type="ChEBI" id="CHEBI:30616"/>
    </ligand>
</feature>
<dbReference type="InterPro" id="IPR050198">
    <property type="entry name" value="Non-receptor_tyrosine_kinases"/>
</dbReference>
<evidence type="ECO:0000259" key="4">
    <source>
        <dbReference type="PROSITE" id="PS50011"/>
    </source>
</evidence>
<dbReference type="Pfam" id="PF07714">
    <property type="entry name" value="PK_Tyr_Ser-Thr"/>
    <property type="match status" value="2"/>
</dbReference>
<keyword evidence="2 3" id="KW-0067">ATP-binding</keyword>
<name>A0A915NGV5_9BILA</name>
<dbReference type="InterPro" id="IPR011009">
    <property type="entry name" value="Kinase-like_dom_sf"/>
</dbReference>
<dbReference type="InterPro" id="IPR008266">
    <property type="entry name" value="Tyr_kinase_AS"/>
</dbReference>
<feature type="domain" description="Protein kinase" evidence="4">
    <location>
        <begin position="91"/>
        <end position="310"/>
    </location>
</feature>
<dbReference type="PROSITE" id="PS50011">
    <property type="entry name" value="PROTEIN_KINASE_DOM"/>
    <property type="match status" value="1"/>
</dbReference>
<dbReference type="AlphaFoldDB" id="A0A915NGV5"/>
<dbReference type="InterPro" id="IPR036860">
    <property type="entry name" value="SH2_dom_sf"/>
</dbReference>
<dbReference type="SUPFAM" id="SSF56112">
    <property type="entry name" value="Protein kinase-like (PK-like)"/>
    <property type="match status" value="1"/>
</dbReference>
<evidence type="ECO:0000256" key="2">
    <source>
        <dbReference type="ARBA" id="ARBA00022840"/>
    </source>
</evidence>
<proteinExistence type="predicted"/>
<protein>
    <submittedName>
        <fullName evidence="6">Protein kinase domain-containing protein</fullName>
    </submittedName>
</protein>
<dbReference type="Gene3D" id="1.10.510.10">
    <property type="entry name" value="Transferase(Phosphotransferase) domain 1"/>
    <property type="match status" value="1"/>
</dbReference>
<evidence type="ECO:0000256" key="1">
    <source>
        <dbReference type="ARBA" id="ARBA00022741"/>
    </source>
</evidence>
<dbReference type="InterPro" id="IPR017441">
    <property type="entry name" value="Protein_kinase_ATP_BS"/>
</dbReference>
<dbReference type="GO" id="GO:0005524">
    <property type="term" value="F:ATP binding"/>
    <property type="evidence" value="ECO:0007669"/>
    <property type="project" value="UniProtKB-UniRule"/>
</dbReference>
<evidence type="ECO:0000313" key="6">
    <source>
        <dbReference type="WBParaSite" id="scf7180000416315.g258"/>
    </source>
</evidence>
<reference evidence="6" key="1">
    <citation type="submission" date="2022-11" db="UniProtKB">
        <authorList>
            <consortium name="WormBaseParasite"/>
        </authorList>
    </citation>
    <scope>IDENTIFICATION</scope>
</reference>
<organism evidence="5 6">
    <name type="scientific">Meloidogyne floridensis</name>
    <dbReference type="NCBI Taxonomy" id="298350"/>
    <lineage>
        <taxon>Eukaryota</taxon>
        <taxon>Metazoa</taxon>
        <taxon>Ecdysozoa</taxon>
        <taxon>Nematoda</taxon>
        <taxon>Chromadorea</taxon>
        <taxon>Rhabditida</taxon>
        <taxon>Tylenchina</taxon>
        <taxon>Tylenchomorpha</taxon>
        <taxon>Tylenchoidea</taxon>
        <taxon>Meloidogynidae</taxon>
        <taxon>Meloidogyninae</taxon>
        <taxon>Meloidogyne</taxon>
    </lineage>
</organism>
<sequence length="328" mass="37689">MAPATCITTAEDELINAPFYHGFQTAAEAEPLLTKDNGRFLVRLIEENGHFTVAALIRYHRFSQKPVNDESGACLRSYVERSHYAIYREQLTILSVIGHGEFGEVRRGKLRVGMQSIDVAVKTMITDKKGIDPNERHMRLQHRNIIRLFGVVVYNDPILIVTEYAPGLSSPSMKVIHRDLTVRNCLLSKWNVVKITDFGLSLQGITKVLLPRARAPIRYVPPETLKTALFSHKSDVWGYGIALFEIWSKPHEEPYKDIQNNRQLRKKILEGYRLTPPKGMPKKMQELMLKTQSASPDNRPTFKTIKKIYFGEEKSTFREYVSRIFRIS</sequence>
<dbReference type="Gene3D" id="3.30.505.10">
    <property type="entry name" value="SH2 domain"/>
    <property type="match status" value="1"/>
</dbReference>
<dbReference type="InterPro" id="IPR000719">
    <property type="entry name" value="Prot_kinase_dom"/>
</dbReference>
<dbReference type="PANTHER" id="PTHR24418">
    <property type="entry name" value="TYROSINE-PROTEIN KINASE"/>
    <property type="match status" value="1"/>
</dbReference>
<dbReference type="PROSITE" id="PS00109">
    <property type="entry name" value="PROTEIN_KINASE_TYR"/>
    <property type="match status" value="1"/>
</dbReference>
<keyword evidence="5" id="KW-1185">Reference proteome</keyword>